<dbReference type="InterPro" id="IPR000847">
    <property type="entry name" value="LysR_HTH_N"/>
</dbReference>
<dbReference type="Proteomes" id="UP000578449">
    <property type="component" value="Unassembled WGS sequence"/>
</dbReference>
<evidence type="ECO:0000313" key="6">
    <source>
        <dbReference type="EMBL" id="MBB5134250.1"/>
    </source>
</evidence>
<dbReference type="InterPro" id="IPR005119">
    <property type="entry name" value="LysR_subst-bd"/>
</dbReference>
<evidence type="ECO:0000256" key="4">
    <source>
        <dbReference type="ARBA" id="ARBA00023163"/>
    </source>
</evidence>
<dbReference type="InterPro" id="IPR036390">
    <property type="entry name" value="WH_DNA-bd_sf"/>
</dbReference>
<dbReference type="GO" id="GO:0003677">
    <property type="term" value="F:DNA binding"/>
    <property type="evidence" value="ECO:0007669"/>
    <property type="project" value="UniProtKB-KW"/>
</dbReference>
<dbReference type="InterPro" id="IPR050950">
    <property type="entry name" value="HTH-type_LysR_regulators"/>
</dbReference>
<name>A0A840PA02_9ACTN</name>
<evidence type="ECO:0000256" key="1">
    <source>
        <dbReference type="ARBA" id="ARBA00009437"/>
    </source>
</evidence>
<dbReference type="Gene3D" id="3.40.190.290">
    <property type="match status" value="1"/>
</dbReference>
<evidence type="ECO:0000259" key="5">
    <source>
        <dbReference type="PROSITE" id="PS50931"/>
    </source>
</evidence>
<evidence type="ECO:0000256" key="3">
    <source>
        <dbReference type="ARBA" id="ARBA00023125"/>
    </source>
</evidence>
<dbReference type="SUPFAM" id="SSF53850">
    <property type="entry name" value="Periplasmic binding protein-like II"/>
    <property type="match status" value="1"/>
</dbReference>
<dbReference type="AlphaFoldDB" id="A0A840PA02"/>
<dbReference type="RefSeq" id="WP_185051183.1">
    <property type="nucleotide sequence ID" value="NZ_BAABIX010000040.1"/>
</dbReference>
<reference evidence="6 7" key="1">
    <citation type="submission" date="2020-08" db="EMBL/GenBank/DDBJ databases">
        <title>Genomic Encyclopedia of Type Strains, Phase IV (KMG-IV): sequencing the most valuable type-strain genomes for metagenomic binning, comparative biology and taxonomic classification.</title>
        <authorList>
            <person name="Goeker M."/>
        </authorList>
    </citation>
    <scope>NUCLEOTIDE SEQUENCE [LARGE SCALE GENOMIC DNA]</scope>
    <source>
        <strain evidence="6 7">DSM 45615</strain>
    </source>
</reference>
<dbReference type="PANTHER" id="PTHR30419:SF8">
    <property type="entry name" value="NITROGEN ASSIMILATION TRANSCRIPTIONAL ACTIVATOR-RELATED"/>
    <property type="match status" value="1"/>
</dbReference>
<dbReference type="Pfam" id="PF00126">
    <property type="entry name" value="HTH_1"/>
    <property type="match status" value="1"/>
</dbReference>
<accession>A0A840PA02</accession>
<proteinExistence type="inferred from homology"/>
<dbReference type="EMBL" id="JACHGN010000008">
    <property type="protein sequence ID" value="MBB5134250.1"/>
    <property type="molecule type" value="Genomic_DNA"/>
</dbReference>
<evidence type="ECO:0000313" key="7">
    <source>
        <dbReference type="Proteomes" id="UP000578449"/>
    </source>
</evidence>
<dbReference type="GO" id="GO:0003700">
    <property type="term" value="F:DNA-binding transcription factor activity"/>
    <property type="evidence" value="ECO:0007669"/>
    <property type="project" value="InterPro"/>
</dbReference>
<dbReference type="PRINTS" id="PR00039">
    <property type="entry name" value="HTHLYSR"/>
</dbReference>
<dbReference type="SUPFAM" id="SSF46785">
    <property type="entry name" value="Winged helix' DNA-binding domain"/>
    <property type="match status" value="1"/>
</dbReference>
<organism evidence="6 7">
    <name type="scientific">Thermocatellispora tengchongensis</name>
    <dbReference type="NCBI Taxonomy" id="1073253"/>
    <lineage>
        <taxon>Bacteria</taxon>
        <taxon>Bacillati</taxon>
        <taxon>Actinomycetota</taxon>
        <taxon>Actinomycetes</taxon>
        <taxon>Streptosporangiales</taxon>
        <taxon>Streptosporangiaceae</taxon>
        <taxon>Thermocatellispora</taxon>
    </lineage>
</organism>
<dbReference type="InterPro" id="IPR036388">
    <property type="entry name" value="WH-like_DNA-bd_sf"/>
</dbReference>
<keyword evidence="3 6" id="KW-0238">DNA-binding</keyword>
<dbReference type="Pfam" id="PF03466">
    <property type="entry name" value="LysR_substrate"/>
    <property type="match status" value="1"/>
</dbReference>
<sequence>MHVPKLLDGRLKLRHLVLIDVLSRQGSVVAAATHLHVAQPVVSRALQEVERILGVRLYDRGPRGLTPTIYGSAFTTHARAVLAQLNQAGEHIAELSNATRGTVVVGSHLGGTNLLLPRAINRLKQSHPLVTVIIREAPLESLLTDLDTGRLDFLVGRPAQSAARPSAECEVLYAEPLQVVARAGHPAFGMPAIDLGGLFAFPWILPGDDTRLRAELETAFANRRLPLPENRVEGTAILTVRQILESTDTITVLPFLLVHNEPALRAFPITIDEAAQTVSLTTPAGRPPTPAAGLLLDHVRSVGRELQELVGQGRAAPG</sequence>
<gene>
    <name evidence="6" type="ORF">HNP84_003982</name>
</gene>
<dbReference type="PANTHER" id="PTHR30419">
    <property type="entry name" value="HTH-TYPE TRANSCRIPTIONAL REGULATOR YBHD"/>
    <property type="match status" value="1"/>
</dbReference>
<comment type="caution">
    <text evidence="6">The sequence shown here is derived from an EMBL/GenBank/DDBJ whole genome shotgun (WGS) entry which is preliminary data.</text>
</comment>
<comment type="similarity">
    <text evidence="1">Belongs to the LysR transcriptional regulatory family.</text>
</comment>
<dbReference type="GO" id="GO:0005829">
    <property type="term" value="C:cytosol"/>
    <property type="evidence" value="ECO:0007669"/>
    <property type="project" value="TreeGrafter"/>
</dbReference>
<dbReference type="Gene3D" id="1.10.10.10">
    <property type="entry name" value="Winged helix-like DNA-binding domain superfamily/Winged helix DNA-binding domain"/>
    <property type="match status" value="1"/>
</dbReference>
<dbReference type="PROSITE" id="PS50931">
    <property type="entry name" value="HTH_LYSR"/>
    <property type="match status" value="1"/>
</dbReference>
<keyword evidence="4" id="KW-0804">Transcription</keyword>
<feature type="domain" description="HTH lysR-type" evidence="5">
    <location>
        <begin position="11"/>
        <end position="68"/>
    </location>
</feature>
<protein>
    <submittedName>
        <fullName evidence="6">DNA-binding transcriptional LysR family regulator</fullName>
    </submittedName>
</protein>
<evidence type="ECO:0000256" key="2">
    <source>
        <dbReference type="ARBA" id="ARBA00023015"/>
    </source>
</evidence>
<keyword evidence="2" id="KW-0805">Transcription regulation</keyword>
<keyword evidence="7" id="KW-1185">Reference proteome</keyword>